<dbReference type="SUPFAM" id="SSF56801">
    <property type="entry name" value="Acetyl-CoA synthetase-like"/>
    <property type="match status" value="1"/>
</dbReference>
<evidence type="ECO:0000313" key="4">
    <source>
        <dbReference type="Proteomes" id="UP000222788"/>
    </source>
</evidence>
<comment type="caution">
    <text evidence="3">The sequence shown here is derived from an EMBL/GenBank/DDBJ whole genome shotgun (WGS) entry which is preliminary data.</text>
</comment>
<reference evidence="3 4" key="2">
    <citation type="journal article" date="2013" name="IMA Fungus">
        <title>IMA Genome-F 1: Ceratocystis fimbriata: Draft nuclear genome sequence for the plant pathogen, Ceratocystis fimbriata.</title>
        <authorList>
            <person name="Wilken P.M."/>
            <person name="Steenkamp E.T."/>
            <person name="Wingfield M.J."/>
            <person name="de Beer Z.W."/>
            <person name="Wingfield B.D."/>
        </authorList>
    </citation>
    <scope>NUCLEOTIDE SEQUENCE [LARGE SCALE GENOMIC DNA]</scope>
    <source>
        <strain evidence="3 4">CBS 114723</strain>
    </source>
</reference>
<dbReference type="InterPro" id="IPR042099">
    <property type="entry name" value="ANL_N_sf"/>
</dbReference>
<dbReference type="Gene3D" id="3.40.50.12780">
    <property type="entry name" value="N-terminal domain of ligase-like"/>
    <property type="match status" value="1"/>
</dbReference>
<gene>
    <name evidence="3" type="ORF">CFIMG_001862RA</name>
</gene>
<reference evidence="3 4" key="1">
    <citation type="journal article" date="2013" name="Fungal Biol.">
        <title>Analysis of microsatellite markers in the genome of the plant pathogen Ceratocystis fimbriata.</title>
        <authorList>
            <person name="Simpson M.C."/>
            <person name="Wilken P.M."/>
            <person name="Coetzee M.P."/>
            <person name="Wingfield M.J."/>
            <person name="Wingfield B.D."/>
        </authorList>
    </citation>
    <scope>NUCLEOTIDE SEQUENCE [LARGE SCALE GENOMIC DNA]</scope>
    <source>
        <strain evidence="3 4">CBS 114723</strain>
    </source>
</reference>
<keyword evidence="1" id="KW-0812">Transmembrane</keyword>
<dbReference type="InterPro" id="IPR000873">
    <property type="entry name" value="AMP-dep_synth/lig_dom"/>
</dbReference>
<feature type="transmembrane region" description="Helical" evidence="1">
    <location>
        <begin position="30"/>
        <end position="53"/>
    </location>
</feature>
<proteinExistence type="predicted"/>
<accession>A0A2C5X1A1</accession>
<keyword evidence="1" id="KW-1133">Transmembrane helix</keyword>
<dbReference type="STRING" id="1035309.A0A2C5X1A1"/>
<dbReference type="GO" id="GO:0016020">
    <property type="term" value="C:membrane"/>
    <property type="evidence" value="ECO:0007669"/>
    <property type="project" value="TreeGrafter"/>
</dbReference>
<name>A0A2C5X1A1_9PEZI</name>
<dbReference type="GO" id="GO:0004467">
    <property type="term" value="F:long-chain fatty acid-CoA ligase activity"/>
    <property type="evidence" value="ECO:0007669"/>
    <property type="project" value="TreeGrafter"/>
</dbReference>
<protein>
    <recommendedName>
        <fullName evidence="2">AMP-dependent synthetase/ligase domain-containing protein</fullName>
    </recommendedName>
</protein>
<dbReference type="OrthoDB" id="4138492at2759"/>
<evidence type="ECO:0000259" key="2">
    <source>
        <dbReference type="Pfam" id="PF00501"/>
    </source>
</evidence>
<evidence type="ECO:0000256" key="1">
    <source>
        <dbReference type="SAM" id="Phobius"/>
    </source>
</evidence>
<dbReference type="GO" id="GO:0005783">
    <property type="term" value="C:endoplasmic reticulum"/>
    <property type="evidence" value="ECO:0007669"/>
    <property type="project" value="TreeGrafter"/>
</dbReference>
<feature type="domain" description="AMP-dependent synthetase/ligase" evidence="2">
    <location>
        <begin position="148"/>
        <end position="248"/>
    </location>
</feature>
<organism evidence="3 4">
    <name type="scientific">Ceratocystis fimbriata CBS 114723</name>
    <dbReference type="NCBI Taxonomy" id="1035309"/>
    <lineage>
        <taxon>Eukaryota</taxon>
        <taxon>Fungi</taxon>
        <taxon>Dikarya</taxon>
        <taxon>Ascomycota</taxon>
        <taxon>Pezizomycotina</taxon>
        <taxon>Sordariomycetes</taxon>
        <taxon>Hypocreomycetidae</taxon>
        <taxon>Microascales</taxon>
        <taxon>Ceratocystidaceae</taxon>
        <taxon>Ceratocystis</taxon>
    </lineage>
</organism>
<dbReference type="EMBL" id="APWK03000085">
    <property type="protein sequence ID" value="PHH51823.1"/>
    <property type="molecule type" value="Genomic_DNA"/>
</dbReference>
<dbReference type="Proteomes" id="UP000222788">
    <property type="component" value="Unassembled WGS sequence"/>
</dbReference>
<dbReference type="Pfam" id="PF00501">
    <property type="entry name" value="AMP-binding"/>
    <property type="match status" value="1"/>
</dbReference>
<keyword evidence="4" id="KW-1185">Reference proteome</keyword>
<dbReference type="PANTHER" id="PTHR43272:SF11">
    <property type="entry name" value="AMP-DEPENDENT SYNTHETASE_LIGASE DOMAIN-CONTAINING PROTEIN"/>
    <property type="match status" value="1"/>
</dbReference>
<keyword evidence="1" id="KW-0472">Membrane</keyword>
<evidence type="ECO:0000313" key="3">
    <source>
        <dbReference type="EMBL" id="PHH51823.1"/>
    </source>
</evidence>
<dbReference type="AlphaFoldDB" id="A0A2C5X1A1"/>
<sequence>MDEVAKEPASFFTRVVAILKFWTQSAIDDWSLSSTLLLIVLFTLCFLSTVWTYDSELHPLQLARQSTRSEVRQPGESALYRAAALGFNGLVKGLDVVDEGAPKFSKGRDGDLRDVWQRFAKGTDDGKLSTISTVLGLQKTEVHNIDALSRQISLVASHITRNGGARVAVYLPNSVELLLAVFACSFASNVTVTLVPYDVPPSELISMLRHAAIDTIVTVPGMLPFETIADSCPTLKHLIWVVDEGTSSIDWKNLPESSSSSVKATTWKDIVCATEAPQLTVDTNAVPGDVAFFWSTEEMSSFTQKNVVSAIAAQLASIPSSEALGPKDTFVPADVLTDNFTFIMTMTAMFSNANISINSVAGKEANLSVATQCAPATVVVVSPEQLLLYHKDGMSSICGIVTKWIHGYRQRKLENFGVFPSTTGFMADMEVSNAPPLGTEDTQVRAIYVAEKTGNKPVISSKMLSDLRALTGARVVHALTSAVAAGSIAQSLWYDYRVHEGQTAHFGPPSPSIELILKDKGEYFTKDYKIEGEITIRGANVTGGSANTGAIGKINDDTTLSLV</sequence>
<dbReference type="PANTHER" id="PTHR43272">
    <property type="entry name" value="LONG-CHAIN-FATTY-ACID--COA LIGASE"/>
    <property type="match status" value="1"/>
</dbReference>